<protein>
    <submittedName>
        <fullName evidence="2">Uncharacterized protein</fullName>
    </submittedName>
</protein>
<keyword evidence="3" id="KW-1185">Reference proteome</keyword>
<sequence length="423" mass="47683">MRLLVTCLLLHLAETWAHDQITLHDTHPLISYSPDTTCIPLPFHWWETCHRRHSPWALKDYQDRNTGLSQSYHVVSDRRNGAKGEGPREISFVLHAIYGAPPSVVGSPAAQEICIDDLVCHNLDVESAYLHAKDMDDRVLIWSGDIPNPDPQPHRIVIRMIGSSSLEAEPEKFMTLDRVIYTPDTGYESPRSYPLPAGATIKEISIEDTSRRIAYYGVEICTSWWWWRLLAGCSSTASPWEGKLFQVKAGSTAPWRPQIRTETYHQATTMFDVGKQDPQTQAIFNFKGSAVCVYGAPRSQITYPHGAQQVCLDEMCHYIDAHQLYLNIPHVTSSSRIFPAQLSTSNNVSSASSEALEDQPVLLWCAEGLDYTMRHRLVYKLVEPNPRYGPGDGGVRKGMTVAHIAYARVLRHRPVFDRATTEA</sequence>
<dbReference type="Proteomes" id="UP000886523">
    <property type="component" value="Unassembled WGS sequence"/>
</dbReference>
<name>A0A9P6DQ74_9AGAM</name>
<dbReference type="OrthoDB" id="3251847at2759"/>
<accession>A0A9P6DQ74</accession>
<evidence type="ECO:0000256" key="1">
    <source>
        <dbReference type="SAM" id="SignalP"/>
    </source>
</evidence>
<proteinExistence type="predicted"/>
<feature type="chain" id="PRO_5040306105" evidence="1">
    <location>
        <begin position="18"/>
        <end position="423"/>
    </location>
</feature>
<organism evidence="2 3">
    <name type="scientific">Hydnum rufescens UP504</name>
    <dbReference type="NCBI Taxonomy" id="1448309"/>
    <lineage>
        <taxon>Eukaryota</taxon>
        <taxon>Fungi</taxon>
        <taxon>Dikarya</taxon>
        <taxon>Basidiomycota</taxon>
        <taxon>Agaricomycotina</taxon>
        <taxon>Agaricomycetes</taxon>
        <taxon>Cantharellales</taxon>
        <taxon>Hydnaceae</taxon>
        <taxon>Hydnum</taxon>
    </lineage>
</organism>
<evidence type="ECO:0000313" key="2">
    <source>
        <dbReference type="EMBL" id="KAF9509737.1"/>
    </source>
</evidence>
<gene>
    <name evidence="2" type="ORF">BS47DRAFT_1396583</name>
</gene>
<comment type="caution">
    <text evidence="2">The sequence shown here is derived from an EMBL/GenBank/DDBJ whole genome shotgun (WGS) entry which is preliminary data.</text>
</comment>
<dbReference type="EMBL" id="MU129029">
    <property type="protein sequence ID" value="KAF9509737.1"/>
    <property type="molecule type" value="Genomic_DNA"/>
</dbReference>
<feature type="signal peptide" evidence="1">
    <location>
        <begin position="1"/>
        <end position="17"/>
    </location>
</feature>
<keyword evidence="1" id="KW-0732">Signal</keyword>
<reference evidence="2" key="1">
    <citation type="journal article" date="2020" name="Nat. Commun.">
        <title>Large-scale genome sequencing of mycorrhizal fungi provides insights into the early evolution of symbiotic traits.</title>
        <authorList>
            <person name="Miyauchi S."/>
            <person name="Kiss E."/>
            <person name="Kuo A."/>
            <person name="Drula E."/>
            <person name="Kohler A."/>
            <person name="Sanchez-Garcia M."/>
            <person name="Morin E."/>
            <person name="Andreopoulos B."/>
            <person name="Barry K.W."/>
            <person name="Bonito G."/>
            <person name="Buee M."/>
            <person name="Carver A."/>
            <person name="Chen C."/>
            <person name="Cichocki N."/>
            <person name="Clum A."/>
            <person name="Culley D."/>
            <person name="Crous P.W."/>
            <person name="Fauchery L."/>
            <person name="Girlanda M."/>
            <person name="Hayes R.D."/>
            <person name="Keri Z."/>
            <person name="LaButti K."/>
            <person name="Lipzen A."/>
            <person name="Lombard V."/>
            <person name="Magnuson J."/>
            <person name="Maillard F."/>
            <person name="Murat C."/>
            <person name="Nolan M."/>
            <person name="Ohm R.A."/>
            <person name="Pangilinan J."/>
            <person name="Pereira M.F."/>
            <person name="Perotto S."/>
            <person name="Peter M."/>
            <person name="Pfister S."/>
            <person name="Riley R."/>
            <person name="Sitrit Y."/>
            <person name="Stielow J.B."/>
            <person name="Szollosi G."/>
            <person name="Zifcakova L."/>
            <person name="Stursova M."/>
            <person name="Spatafora J.W."/>
            <person name="Tedersoo L."/>
            <person name="Vaario L.M."/>
            <person name="Yamada A."/>
            <person name="Yan M."/>
            <person name="Wang P."/>
            <person name="Xu J."/>
            <person name="Bruns T."/>
            <person name="Baldrian P."/>
            <person name="Vilgalys R."/>
            <person name="Dunand C."/>
            <person name="Henrissat B."/>
            <person name="Grigoriev I.V."/>
            <person name="Hibbett D."/>
            <person name="Nagy L.G."/>
            <person name="Martin F.M."/>
        </authorList>
    </citation>
    <scope>NUCLEOTIDE SEQUENCE</scope>
    <source>
        <strain evidence="2">UP504</strain>
    </source>
</reference>
<dbReference type="AlphaFoldDB" id="A0A9P6DQ74"/>
<evidence type="ECO:0000313" key="3">
    <source>
        <dbReference type="Proteomes" id="UP000886523"/>
    </source>
</evidence>